<dbReference type="InterPro" id="IPR043426">
    <property type="entry name" value="MltB-like"/>
</dbReference>
<dbReference type="GO" id="GO:0009253">
    <property type="term" value="P:peptidoglycan catabolic process"/>
    <property type="evidence" value="ECO:0007669"/>
    <property type="project" value="TreeGrafter"/>
</dbReference>
<evidence type="ECO:0000256" key="1">
    <source>
        <dbReference type="SAM" id="MobiDB-lite"/>
    </source>
</evidence>
<feature type="compositionally biased region" description="Polar residues" evidence="1">
    <location>
        <begin position="11"/>
        <end position="31"/>
    </location>
</feature>
<keyword evidence="2" id="KW-0812">Transmembrane</keyword>
<dbReference type="Gene3D" id="1.10.530.10">
    <property type="match status" value="1"/>
</dbReference>
<dbReference type="HOGENOM" id="CLU_034941_1_0_11"/>
<dbReference type="EMBL" id="CP008953">
    <property type="protein sequence ID" value="AIG75214.1"/>
    <property type="molecule type" value="Genomic_DNA"/>
</dbReference>
<dbReference type="InterPro" id="IPR023346">
    <property type="entry name" value="Lysozyme-like_dom_sf"/>
</dbReference>
<dbReference type="Proteomes" id="UP000028492">
    <property type="component" value="Chromosome"/>
</dbReference>
<reference evidence="3 4" key="1">
    <citation type="journal article" date="2014" name="J. Biotechnol.">
        <title>Complete genome sequence of the actinobacterium Amycolatopsis japonica MG417-CF17(T) (=DSM 44213T) producing (S,S)-N,N'-ethylenediaminedisuccinic acid.</title>
        <authorList>
            <person name="Stegmann E."/>
            <person name="Albersmeier A."/>
            <person name="Spohn M."/>
            <person name="Gert H."/>
            <person name="Weber T."/>
            <person name="Wohlleben W."/>
            <person name="Kalinowski J."/>
            <person name="Ruckert C."/>
        </authorList>
    </citation>
    <scope>NUCLEOTIDE SEQUENCE [LARGE SCALE GENOMIC DNA]</scope>
    <source>
        <strain evidence="4">MG417-CF17 (DSM 44213)</strain>
    </source>
</reference>
<gene>
    <name evidence="3" type="ORF">AJAP_11645</name>
</gene>
<dbReference type="STRING" id="208439.AJAP_11645"/>
<evidence type="ECO:0000313" key="4">
    <source>
        <dbReference type="Proteomes" id="UP000028492"/>
    </source>
</evidence>
<protein>
    <submittedName>
        <fullName evidence="3">Conserved putative membrane protein</fullName>
    </submittedName>
</protein>
<evidence type="ECO:0000256" key="2">
    <source>
        <dbReference type="SAM" id="Phobius"/>
    </source>
</evidence>
<feature type="region of interest" description="Disordered" evidence="1">
    <location>
        <begin position="5"/>
        <end position="31"/>
    </location>
</feature>
<dbReference type="CDD" id="cd13399">
    <property type="entry name" value="Slt35-like"/>
    <property type="match status" value="1"/>
</dbReference>
<keyword evidence="4" id="KW-1185">Reference proteome</keyword>
<dbReference type="SUPFAM" id="SSF53955">
    <property type="entry name" value="Lysozyme-like"/>
    <property type="match status" value="1"/>
</dbReference>
<dbReference type="PANTHER" id="PTHR30163">
    <property type="entry name" value="MEMBRANE-BOUND LYTIC MUREIN TRANSGLYCOSYLASE B"/>
    <property type="match status" value="1"/>
</dbReference>
<keyword evidence="2" id="KW-0472">Membrane</keyword>
<name>A0A075URT9_9PSEU</name>
<dbReference type="GO" id="GO:0008933">
    <property type="term" value="F:peptidoglycan lytic transglycosylase activity"/>
    <property type="evidence" value="ECO:0007669"/>
    <property type="project" value="TreeGrafter"/>
</dbReference>
<accession>A0A075URT9</accession>
<dbReference type="eggNOG" id="COG2951">
    <property type="taxonomic scope" value="Bacteria"/>
</dbReference>
<sequence>MRVVARITRTAGHTSSPHSSRTVEPVTASSPSTLDLMDQWQQPPPKRGPRGCVMLVLLVVGALVAGAVWVVISLNDREPVPVKPEFVVPSLKPAPRSAIPGDAGPLPAEPAKDAWIAKVSENTDIPSRTLRAYVNAAEKTAKTTPRCEITWATIAGIGRTESQHARHDGSRAGEDGIVTPPIIGIPLDGSPGVLAVVDTDKGALDGDPKWDRAVGPMQFLPATWKRYGVRASGDGAAPDPQNIDDAALTTARYMCARGGDLGDPSGWWTAVLTYNNSTQYGQEVFSNADAYGKAALKP</sequence>
<proteinExistence type="predicted"/>
<organism evidence="3 4">
    <name type="scientific">Amycolatopsis japonica</name>
    <dbReference type="NCBI Taxonomy" id="208439"/>
    <lineage>
        <taxon>Bacteria</taxon>
        <taxon>Bacillati</taxon>
        <taxon>Actinomycetota</taxon>
        <taxon>Actinomycetes</taxon>
        <taxon>Pseudonocardiales</taxon>
        <taxon>Pseudonocardiaceae</taxon>
        <taxon>Amycolatopsis</taxon>
        <taxon>Amycolatopsis japonica group</taxon>
    </lineage>
</organism>
<feature type="transmembrane region" description="Helical" evidence="2">
    <location>
        <begin position="52"/>
        <end position="72"/>
    </location>
</feature>
<dbReference type="KEGG" id="aja:AJAP_11645"/>
<dbReference type="PANTHER" id="PTHR30163:SF8">
    <property type="entry name" value="LYTIC MUREIN TRANSGLYCOSYLASE"/>
    <property type="match status" value="1"/>
</dbReference>
<keyword evidence="2" id="KW-1133">Transmembrane helix</keyword>
<evidence type="ECO:0000313" key="3">
    <source>
        <dbReference type="EMBL" id="AIG75214.1"/>
    </source>
</evidence>
<dbReference type="AlphaFoldDB" id="A0A075URT9"/>